<evidence type="ECO:0000256" key="1">
    <source>
        <dbReference type="ARBA" id="ARBA00004123"/>
    </source>
</evidence>
<dbReference type="GO" id="GO:0000981">
    <property type="term" value="F:DNA-binding transcription factor activity, RNA polymerase II-specific"/>
    <property type="evidence" value="ECO:0007669"/>
    <property type="project" value="InterPro"/>
</dbReference>
<dbReference type="CDD" id="cd00067">
    <property type="entry name" value="GAL4"/>
    <property type="match status" value="1"/>
</dbReference>
<dbReference type="Proteomes" id="UP001146351">
    <property type="component" value="Unassembled WGS sequence"/>
</dbReference>
<comment type="subcellular location">
    <subcellularLocation>
        <location evidence="1">Nucleus</location>
    </subcellularLocation>
</comment>
<evidence type="ECO:0000256" key="5">
    <source>
        <dbReference type="ARBA" id="ARBA00023242"/>
    </source>
</evidence>
<dbReference type="InterPro" id="IPR036864">
    <property type="entry name" value="Zn2-C6_fun-type_DNA-bd_sf"/>
</dbReference>
<proteinExistence type="predicted"/>
<reference evidence="8" key="2">
    <citation type="journal article" date="2023" name="IMA Fungus">
        <title>Comparative genomic study of the Penicillium genus elucidates a diverse pangenome and 15 lateral gene transfer events.</title>
        <authorList>
            <person name="Petersen C."/>
            <person name="Sorensen T."/>
            <person name="Nielsen M.R."/>
            <person name="Sondergaard T.E."/>
            <person name="Sorensen J.L."/>
            <person name="Fitzpatrick D.A."/>
            <person name="Frisvad J.C."/>
            <person name="Nielsen K.L."/>
        </authorList>
    </citation>
    <scope>NUCLEOTIDE SEQUENCE</scope>
    <source>
        <strain evidence="8">IBT 21917</strain>
    </source>
</reference>
<dbReference type="InterPro" id="IPR021858">
    <property type="entry name" value="Fun_TF"/>
</dbReference>
<comment type="caution">
    <text evidence="8">The sequence shown here is derived from an EMBL/GenBank/DDBJ whole genome shotgun (WGS) entry which is preliminary data.</text>
</comment>
<keyword evidence="4" id="KW-0804">Transcription</keyword>
<dbReference type="InterPro" id="IPR001138">
    <property type="entry name" value="Zn2Cys6_DnaBD"/>
</dbReference>
<protein>
    <recommendedName>
        <fullName evidence="7">Zn(2)-C6 fungal-type domain-containing protein</fullName>
    </recommendedName>
</protein>
<evidence type="ECO:0000256" key="3">
    <source>
        <dbReference type="ARBA" id="ARBA00023125"/>
    </source>
</evidence>
<dbReference type="GO" id="GO:0008270">
    <property type="term" value="F:zinc ion binding"/>
    <property type="evidence" value="ECO:0007669"/>
    <property type="project" value="InterPro"/>
</dbReference>
<feature type="domain" description="Zn(2)-C6 fungal-type" evidence="7">
    <location>
        <begin position="71"/>
        <end position="99"/>
    </location>
</feature>
<evidence type="ECO:0000256" key="4">
    <source>
        <dbReference type="ARBA" id="ARBA00023163"/>
    </source>
</evidence>
<sequence length="572" mass="62808">MLHTPLVDNRRGGSSDPSLASSKSPPPSDLGPSGGSWGSLLSGPVDEPCDPGAVDQCVQALCLVILANCHASLTCRKRHVKCDQVKPICSQCQKKNRPCLRGDPSNRIRIKPYQIRKDRKECKDASGPDQDERSHLPEGGTTEAVITDATNPERINNQFYAEFGNEEYHNASVATVDNTQRSIILPEPTNDSLPAPPMASPVNNNTTTSPCFSTVSIPISQLLQPDSLSSLSPASSAGVIHTRSPLTYKEAYLVHHFATHLGHWLDCTDASRQFTRKIPILVKQSPILRHAVLSYAARHVGDAETAERAHECCVELLIPSLSSESVVDDDILLCAIVILRVFEQLNVMVTGSDQERHLAGCSALLRASQGREVDPSTPGLRQAAFWVYMRQCLYNACVHQQAPNVDLNLVLIPPPAGGDPLGDLRSETAWANTMTWICATVVHFCFGSTYPEPSTRTHRWHELSEAVESWLSNRPATFDPIWYSEAVPGSENPFPGIWFTADWHIMAFGFYHLACMLLAIYKPSPKFAVRGLHSTARESDFSLDGAILDYALSFRLYLGALDDRFSGEGRGN</sequence>
<dbReference type="Gene3D" id="4.10.240.10">
    <property type="entry name" value="Zn(2)-C6 fungal-type DNA-binding domain"/>
    <property type="match status" value="1"/>
</dbReference>
<feature type="compositionally biased region" description="Low complexity" evidence="6">
    <location>
        <begin position="14"/>
        <end position="23"/>
    </location>
</feature>
<evidence type="ECO:0000313" key="9">
    <source>
        <dbReference type="Proteomes" id="UP001146351"/>
    </source>
</evidence>
<accession>A0A9W9IUU5</accession>
<dbReference type="AlphaFoldDB" id="A0A9W9IUU5"/>
<dbReference type="GO" id="GO:0005634">
    <property type="term" value="C:nucleus"/>
    <property type="evidence" value="ECO:0007669"/>
    <property type="project" value="UniProtKB-SubCell"/>
</dbReference>
<dbReference type="EMBL" id="JAPQKO010000001">
    <property type="protein sequence ID" value="KAJ5183906.1"/>
    <property type="molecule type" value="Genomic_DNA"/>
</dbReference>
<feature type="region of interest" description="Disordered" evidence="6">
    <location>
        <begin position="1"/>
        <end position="37"/>
    </location>
</feature>
<dbReference type="Pfam" id="PF00172">
    <property type="entry name" value="Zn_clus"/>
    <property type="match status" value="1"/>
</dbReference>
<dbReference type="SUPFAM" id="SSF57701">
    <property type="entry name" value="Zn2/Cys6 DNA-binding domain"/>
    <property type="match status" value="1"/>
</dbReference>
<evidence type="ECO:0000256" key="2">
    <source>
        <dbReference type="ARBA" id="ARBA00023015"/>
    </source>
</evidence>
<organism evidence="8 9">
    <name type="scientific">Penicillium capsulatum</name>
    <dbReference type="NCBI Taxonomy" id="69766"/>
    <lineage>
        <taxon>Eukaryota</taxon>
        <taxon>Fungi</taxon>
        <taxon>Dikarya</taxon>
        <taxon>Ascomycota</taxon>
        <taxon>Pezizomycotina</taxon>
        <taxon>Eurotiomycetes</taxon>
        <taxon>Eurotiomycetidae</taxon>
        <taxon>Eurotiales</taxon>
        <taxon>Aspergillaceae</taxon>
        <taxon>Penicillium</taxon>
    </lineage>
</organism>
<evidence type="ECO:0000313" key="8">
    <source>
        <dbReference type="EMBL" id="KAJ5183906.1"/>
    </source>
</evidence>
<dbReference type="PANTHER" id="PTHR37534">
    <property type="entry name" value="TRANSCRIPTIONAL ACTIVATOR PROTEIN UGA3"/>
    <property type="match status" value="1"/>
</dbReference>
<dbReference type="SMART" id="SM00066">
    <property type="entry name" value="GAL4"/>
    <property type="match status" value="1"/>
</dbReference>
<keyword evidence="2" id="KW-0805">Transcription regulation</keyword>
<reference evidence="8" key="1">
    <citation type="submission" date="2022-11" db="EMBL/GenBank/DDBJ databases">
        <authorList>
            <person name="Petersen C."/>
        </authorList>
    </citation>
    <scope>NUCLEOTIDE SEQUENCE</scope>
    <source>
        <strain evidence="8">IBT 21917</strain>
    </source>
</reference>
<gene>
    <name evidence="8" type="ORF">N7492_001522</name>
</gene>
<dbReference type="Pfam" id="PF11951">
    <property type="entry name" value="Fungal_trans_2"/>
    <property type="match status" value="1"/>
</dbReference>
<evidence type="ECO:0000256" key="6">
    <source>
        <dbReference type="SAM" id="MobiDB-lite"/>
    </source>
</evidence>
<evidence type="ECO:0000259" key="7">
    <source>
        <dbReference type="PROSITE" id="PS50048"/>
    </source>
</evidence>
<dbReference type="OrthoDB" id="4525710at2759"/>
<dbReference type="GO" id="GO:0000976">
    <property type="term" value="F:transcription cis-regulatory region binding"/>
    <property type="evidence" value="ECO:0007669"/>
    <property type="project" value="TreeGrafter"/>
</dbReference>
<keyword evidence="5" id="KW-0539">Nucleus</keyword>
<name>A0A9W9IUU5_9EURO</name>
<dbReference type="PROSITE" id="PS50048">
    <property type="entry name" value="ZN2_CY6_FUNGAL_2"/>
    <property type="match status" value="1"/>
</dbReference>
<dbReference type="GO" id="GO:0045944">
    <property type="term" value="P:positive regulation of transcription by RNA polymerase II"/>
    <property type="evidence" value="ECO:0007669"/>
    <property type="project" value="TreeGrafter"/>
</dbReference>
<keyword evidence="3" id="KW-0238">DNA-binding</keyword>
<feature type="region of interest" description="Disordered" evidence="6">
    <location>
        <begin position="117"/>
        <end position="142"/>
    </location>
</feature>
<feature type="compositionally biased region" description="Basic and acidic residues" evidence="6">
    <location>
        <begin position="117"/>
        <end position="136"/>
    </location>
</feature>
<keyword evidence="9" id="KW-1185">Reference proteome</keyword>
<dbReference type="PANTHER" id="PTHR37534:SF25">
    <property type="entry name" value="ZN(II)2CYS6 TRANSCRIPTION FACTOR (EUROFUNG)"/>
    <property type="match status" value="1"/>
</dbReference>